<comment type="pathway">
    <text evidence="5">Isoprenoid biosynthesis; isopentenyl diphosphate biosynthesis via DXP pathway; isopentenyl diphosphate from 1-deoxy-D-xylulose 5-phosphate: step 6/6.</text>
</comment>
<reference evidence="6" key="1">
    <citation type="journal article" date="2014" name="Int. J. Syst. Evol. Microbiol.">
        <title>Complete genome sequence of Corynebacterium casei LMG S-19264T (=DSM 44701T), isolated from a smear-ripened cheese.</title>
        <authorList>
            <consortium name="US DOE Joint Genome Institute (JGI-PGF)"/>
            <person name="Walter F."/>
            <person name="Albersmeier A."/>
            <person name="Kalinowski J."/>
            <person name="Ruckert C."/>
        </authorList>
    </citation>
    <scope>NUCLEOTIDE SEQUENCE</scope>
    <source>
        <strain evidence="6">VKM Ac-2007</strain>
    </source>
</reference>
<feature type="active site" description="Proton donor" evidence="5">
    <location>
        <position position="122"/>
    </location>
</feature>
<keyword evidence="5" id="KW-0560">Oxidoreductase</keyword>
<feature type="binding site" evidence="5">
    <location>
        <position position="218"/>
    </location>
    <ligand>
        <name>(2E)-4-hydroxy-3-methylbut-2-enyl diphosphate</name>
        <dbReference type="ChEBI" id="CHEBI:128753"/>
    </ligand>
</feature>
<dbReference type="CDD" id="cd13944">
    <property type="entry name" value="lytB_ispH"/>
    <property type="match status" value="1"/>
</dbReference>
<dbReference type="Gene3D" id="3.40.50.11270">
    <property type="match status" value="1"/>
</dbReference>
<organism evidence="6 7">
    <name type="scientific">Streptosporangium carneum</name>
    <dbReference type="NCBI Taxonomy" id="47481"/>
    <lineage>
        <taxon>Bacteria</taxon>
        <taxon>Bacillati</taxon>
        <taxon>Actinomycetota</taxon>
        <taxon>Actinomycetes</taxon>
        <taxon>Streptosporangiales</taxon>
        <taxon>Streptosporangiaceae</taxon>
        <taxon>Streptosporangium</taxon>
    </lineage>
</organism>
<comment type="catalytic activity">
    <reaction evidence="5">
        <text>isopentenyl diphosphate + 2 oxidized [2Fe-2S]-[ferredoxin] + H2O = (2E)-4-hydroxy-3-methylbut-2-enyl diphosphate + 2 reduced [2Fe-2S]-[ferredoxin] + 2 H(+)</text>
        <dbReference type="Rhea" id="RHEA:24488"/>
        <dbReference type="Rhea" id="RHEA-COMP:10000"/>
        <dbReference type="Rhea" id="RHEA-COMP:10001"/>
        <dbReference type="ChEBI" id="CHEBI:15377"/>
        <dbReference type="ChEBI" id="CHEBI:15378"/>
        <dbReference type="ChEBI" id="CHEBI:33737"/>
        <dbReference type="ChEBI" id="CHEBI:33738"/>
        <dbReference type="ChEBI" id="CHEBI:128753"/>
        <dbReference type="ChEBI" id="CHEBI:128769"/>
        <dbReference type="EC" id="1.17.7.4"/>
    </reaction>
</comment>
<dbReference type="Gene3D" id="3.40.1010.20">
    <property type="entry name" value="4-hydroxy-3-methylbut-2-enyl diphosphate reductase, catalytic domain"/>
    <property type="match status" value="2"/>
</dbReference>
<evidence type="ECO:0000256" key="5">
    <source>
        <dbReference type="HAMAP-Rule" id="MF_00191"/>
    </source>
</evidence>
<feature type="binding site" evidence="5">
    <location>
        <position position="219"/>
    </location>
    <ligand>
        <name>isopentenyl diphosphate</name>
        <dbReference type="ChEBI" id="CHEBI:128769"/>
    </ligand>
</feature>
<dbReference type="NCBIfam" id="NF002190">
    <property type="entry name" value="PRK01045.1-4"/>
    <property type="match status" value="1"/>
</dbReference>
<sequence>MAKPRGYCAGVDRAVQAVEKALEQYGAPIYVRKQIVHNTHVVRTLERRGAIFVEETEEVPEGAIVVFSAHGVSPAVHQEAASRSLRTIDATCPLVTKVHNEAKRFASQDYDILLIGHEGHEEVEGTAGEAPDHIQLVDGLGSVDTVQVRDPERLVWLSQTTLSVDETTETVSRLKERFPNLIDPPSDDICYATQNRQVAVKEIAAQAQLVIVVGSENSSNSKRLVEVALDHGADASYLVDDASFIKDEWLDGVTTVGVTSGASVPEDLVAGVLSRLASHGFEDVQEVESVEESVRFALPHELRKDLRVTV</sequence>
<evidence type="ECO:0000313" key="7">
    <source>
        <dbReference type="Proteomes" id="UP001143474"/>
    </source>
</evidence>
<dbReference type="HAMAP" id="MF_00191">
    <property type="entry name" value="IspH"/>
    <property type="match status" value="1"/>
</dbReference>
<dbReference type="EC" id="1.17.7.4" evidence="5"/>
<gene>
    <name evidence="5 6" type="primary">ispH</name>
    <name evidence="6" type="ORF">GCM10017600_51010</name>
</gene>
<feature type="binding site" evidence="5">
    <location>
        <position position="263"/>
    </location>
    <ligand>
        <name>dimethylallyl diphosphate</name>
        <dbReference type="ChEBI" id="CHEBI:57623"/>
    </ligand>
</feature>
<keyword evidence="4 5" id="KW-0411">Iron-sulfur</keyword>
<feature type="binding site" evidence="5">
    <location>
        <position position="218"/>
    </location>
    <ligand>
        <name>isopentenyl diphosphate</name>
        <dbReference type="ChEBI" id="CHEBI:128769"/>
    </ligand>
</feature>
<comment type="cofactor">
    <cofactor evidence="5">
        <name>[4Fe-4S] cluster</name>
        <dbReference type="ChEBI" id="CHEBI:49883"/>
    </cofactor>
    <text evidence="5">Binds 1 [4Fe-4S] cluster per subunit.</text>
</comment>
<dbReference type="GO" id="GO:0046872">
    <property type="term" value="F:metal ion binding"/>
    <property type="evidence" value="ECO:0007669"/>
    <property type="project" value="UniProtKB-KW"/>
</dbReference>
<accession>A0A9W6MEK6</accession>
<dbReference type="GO" id="GO:0050992">
    <property type="term" value="P:dimethylallyl diphosphate biosynthetic process"/>
    <property type="evidence" value="ECO:0007669"/>
    <property type="project" value="UniProtKB-UniRule"/>
</dbReference>
<feature type="binding site" evidence="5">
    <location>
        <position position="37"/>
    </location>
    <ligand>
        <name>dimethylallyl diphosphate</name>
        <dbReference type="ChEBI" id="CHEBI:57623"/>
    </ligand>
</feature>
<feature type="binding site" evidence="5">
    <location>
        <position position="92"/>
    </location>
    <ligand>
        <name>[4Fe-4S] cluster</name>
        <dbReference type="ChEBI" id="CHEBI:49883"/>
    </ligand>
</feature>
<feature type="binding site" evidence="5">
    <location>
        <position position="263"/>
    </location>
    <ligand>
        <name>(2E)-4-hydroxy-3-methylbut-2-enyl diphosphate</name>
        <dbReference type="ChEBI" id="CHEBI:128753"/>
    </ligand>
</feature>
<evidence type="ECO:0000313" key="6">
    <source>
        <dbReference type="EMBL" id="GLK11694.1"/>
    </source>
</evidence>
<feature type="binding site" evidence="5">
    <location>
        <position position="37"/>
    </location>
    <ligand>
        <name>isopentenyl diphosphate</name>
        <dbReference type="ChEBI" id="CHEBI:128769"/>
    </ligand>
</feature>
<dbReference type="GO" id="GO:0051539">
    <property type="term" value="F:4 iron, 4 sulfur cluster binding"/>
    <property type="evidence" value="ECO:0007669"/>
    <property type="project" value="UniProtKB-UniRule"/>
</dbReference>
<dbReference type="GO" id="GO:0019288">
    <property type="term" value="P:isopentenyl diphosphate biosynthetic process, methylerythritol 4-phosphate pathway"/>
    <property type="evidence" value="ECO:0007669"/>
    <property type="project" value="UniProtKB-UniRule"/>
</dbReference>
<feature type="binding site" evidence="5">
    <location>
        <position position="160"/>
    </location>
    <ligand>
        <name>(2E)-4-hydroxy-3-methylbut-2-enyl diphosphate</name>
        <dbReference type="ChEBI" id="CHEBI:128753"/>
    </ligand>
</feature>
<evidence type="ECO:0000256" key="1">
    <source>
        <dbReference type="ARBA" id="ARBA00022485"/>
    </source>
</evidence>
<dbReference type="NCBIfam" id="TIGR00216">
    <property type="entry name" value="ispH_lytB"/>
    <property type="match status" value="1"/>
</dbReference>
<feature type="binding site" evidence="5">
    <location>
        <position position="219"/>
    </location>
    <ligand>
        <name>(2E)-4-hydroxy-3-methylbut-2-enyl diphosphate</name>
        <dbReference type="ChEBI" id="CHEBI:128753"/>
    </ligand>
</feature>
<dbReference type="GO" id="GO:0051745">
    <property type="term" value="F:4-hydroxy-3-methylbut-2-enyl diphosphate reductase activity"/>
    <property type="evidence" value="ECO:0007669"/>
    <property type="project" value="UniProtKB-UniRule"/>
</dbReference>
<feature type="binding site" evidence="5">
    <location>
        <position position="70"/>
    </location>
    <ligand>
        <name>dimethylallyl diphosphate</name>
        <dbReference type="ChEBI" id="CHEBI:57623"/>
    </ligand>
</feature>
<feature type="binding site" evidence="5">
    <location>
        <position position="8"/>
    </location>
    <ligand>
        <name>[4Fe-4S] cluster</name>
        <dbReference type="ChEBI" id="CHEBI:49883"/>
    </ligand>
</feature>
<keyword evidence="3 5" id="KW-0408">Iron</keyword>
<dbReference type="EMBL" id="BSEV01000012">
    <property type="protein sequence ID" value="GLK11694.1"/>
    <property type="molecule type" value="Genomic_DNA"/>
</dbReference>
<feature type="binding site" evidence="5">
    <location>
        <position position="220"/>
    </location>
    <ligand>
        <name>(2E)-4-hydroxy-3-methylbut-2-enyl diphosphate</name>
        <dbReference type="ChEBI" id="CHEBI:128753"/>
    </ligand>
</feature>
<keyword evidence="1 5" id="KW-0004">4Fe-4S</keyword>
<dbReference type="NCBIfam" id="NF002189">
    <property type="entry name" value="PRK01045.1-3"/>
    <property type="match status" value="1"/>
</dbReference>
<dbReference type="PANTHER" id="PTHR30426">
    <property type="entry name" value="4-HYDROXY-3-METHYLBUT-2-ENYL DIPHOSPHATE REDUCTASE"/>
    <property type="match status" value="1"/>
</dbReference>
<feature type="binding site" evidence="5">
    <location>
        <position position="120"/>
    </location>
    <ligand>
        <name>dimethylallyl diphosphate</name>
        <dbReference type="ChEBI" id="CHEBI:57623"/>
    </ligand>
</feature>
<feature type="binding site" evidence="5">
    <location>
        <position position="190"/>
    </location>
    <ligand>
        <name>[4Fe-4S] cluster</name>
        <dbReference type="ChEBI" id="CHEBI:49883"/>
    </ligand>
</feature>
<keyword evidence="5" id="KW-0414">Isoprene biosynthesis</keyword>
<dbReference type="Pfam" id="PF02401">
    <property type="entry name" value="LYTB"/>
    <property type="match status" value="1"/>
</dbReference>
<comment type="pathway">
    <text evidence="5">Isoprenoid biosynthesis; dimethylallyl diphosphate biosynthesis; dimethylallyl diphosphate from (2E)-4-hydroxy-3-methylbutenyl diphosphate: step 1/1.</text>
</comment>
<feature type="binding site" evidence="5">
    <location>
        <position position="120"/>
    </location>
    <ligand>
        <name>(2E)-4-hydroxy-3-methylbut-2-enyl diphosphate</name>
        <dbReference type="ChEBI" id="CHEBI:128753"/>
    </ligand>
</feature>
<feature type="binding site" evidence="5">
    <location>
        <position position="263"/>
    </location>
    <ligand>
        <name>isopentenyl diphosphate</name>
        <dbReference type="ChEBI" id="CHEBI:128769"/>
    </ligand>
</feature>
<comment type="similarity">
    <text evidence="5">Belongs to the IspH family.</text>
</comment>
<feature type="binding site" evidence="5">
    <location>
        <position position="220"/>
    </location>
    <ligand>
        <name>isopentenyl diphosphate</name>
        <dbReference type="ChEBI" id="CHEBI:128769"/>
    </ligand>
</feature>
<dbReference type="InterPro" id="IPR003451">
    <property type="entry name" value="LytB/IspH"/>
</dbReference>
<dbReference type="AlphaFoldDB" id="A0A9W6MEK6"/>
<keyword evidence="2 5" id="KW-0479">Metal-binding</keyword>
<comment type="caution">
    <text evidence="6">The sequence shown here is derived from an EMBL/GenBank/DDBJ whole genome shotgun (WGS) entry which is preliminary data.</text>
</comment>
<feature type="binding site" evidence="5">
    <location>
        <position position="70"/>
    </location>
    <ligand>
        <name>(2E)-4-hydroxy-3-methylbut-2-enyl diphosphate</name>
        <dbReference type="ChEBI" id="CHEBI:128753"/>
    </ligand>
</feature>
<dbReference type="PANTHER" id="PTHR30426:SF0">
    <property type="entry name" value="4-HYDROXY-3-METHYLBUT-2-ENYL DIPHOSPHATE REDUCTASE"/>
    <property type="match status" value="1"/>
</dbReference>
<dbReference type="Proteomes" id="UP001143474">
    <property type="component" value="Unassembled WGS sequence"/>
</dbReference>
<comment type="function">
    <text evidence="5">Catalyzes the conversion of 1-hydroxy-2-methyl-2-(E)-butenyl 4-diphosphate (HMBPP) into a mixture of isopentenyl diphosphate (IPP) and dimethylallyl diphosphate (DMAPP). Acts in the terminal step of the DOXP/MEP pathway for isoprenoid precursor biosynthesis.</text>
</comment>
<proteinExistence type="inferred from homology"/>
<feature type="binding site" evidence="5">
    <location>
        <position position="37"/>
    </location>
    <ligand>
        <name>(2E)-4-hydroxy-3-methylbut-2-enyl diphosphate</name>
        <dbReference type="ChEBI" id="CHEBI:128753"/>
    </ligand>
</feature>
<feature type="binding site" evidence="5">
    <location>
        <position position="219"/>
    </location>
    <ligand>
        <name>dimethylallyl diphosphate</name>
        <dbReference type="ChEBI" id="CHEBI:57623"/>
    </ligand>
</feature>
<reference evidence="6" key="2">
    <citation type="submission" date="2023-01" db="EMBL/GenBank/DDBJ databases">
        <authorList>
            <person name="Sun Q."/>
            <person name="Evtushenko L."/>
        </authorList>
    </citation>
    <scope>NUCLEOTIDE SEQUENCE</scope>
    <source>
        <strain evidence="6">VKM Ac-2007</strain>
    </source>
</reference>
<keyword evidence="7" id="KW-1185">Reference proteome</keyword>
<feature type="binding site" evidence="5">
    <location>
        <position position="120"/>
    </location>
    <ligand>
        <name>isopentenyl diphosphate</name>
        <dbReference type="ChEBI" id="CHEBI:128769"/>
    </ligand>
</feature>
<feature type="binding site" evidence="5">
    <location>
        <position position="218"/>
    </location>
    <ligand>
        <name>dimethylallyl diphosphate</name>
        <dbReference type="ChEBI" id="CHEBI:57623"/>
    </ligand>
</feature>
<feature type="binding site" evidence="5">
    <location>
        <position position="220"/>
    </location>
    <ligand>
        <name>dimethylallyl diphosphate</name>
        <dbReference type="ChEBI" id="CHEBI:57623"/>
    </ligand>
</feature>
<comment type="catalytic activity">
    <reaction evidence="5">
        <text>dimethylallyl diphosphate + 2 oxidized [2Fe-2S]-[ferredoxin] + H2O = (2E)-4-hydroxy-3-methylbut-2-enyl diphosphate + 2 reduced [2Fe-2S]-[ferredoxin] + 2 H(+)</text>
        <dbReference type="Rhea" id="RHEA:24825"/>
        <dbReference type="Rhea" id="RHEA-COMP:10000"/>
        <dbReference type="Rhea" id="RHEA-COMP:10001"/>
        <dbReference type="ChEBI" id="CHEBI:15377"/>
        <dbReference type="ChEBI" id="CHEBI:15378"/>
        <dbReference type="ChEBI" id="CHEBI:33737"/>
        <dbReference type="ChEBI" id="CHEBI:33738"/>
        <dbReference type="ChEBI" id="CHEBI:57623"/>
        <dbReference type="ChEBI" id="CHEBI:128753"/>
        <dbReference type="EC" id="1.17.7.4"/>
    </reaction>
</comment>
<evidence type="ECO:0000256" key="2">
    <source>
        <dbReference type="ARBA" id="ARBA00022723"/>
    </source>
</evidence>
<feature type="binding site" evidence="5">
    <location>
        <position position="70"/>
    </location>
    <ligand>
        <name>isopentenyl diphosphate</name>
        <dbReference type="ChEBI" id="CHEBI:128769"/>
    </ligand>
</feature>
<evidence type="ECO:0000256" key="3">
    <source>
        <dbReference type="ARBA" id="ARBA00023004"/>
    </source>
</evidence>
<dbReference type="GO" id="GO:0016114">
    <property type="term" value="P:terpenoid biosynthetic process"/>
    <property type="evidence" value="ECO:0007669"/>
    <property type="project" value="UniProtKB-UniRule"/>
</dbReference>
<evidence type="ECO:0000256" key="4">
    <source>
        <dbReference type="ARBA" id="ARBA00023014"/>
    </source>
</evidence>
<name>A0A9W6MEK6_9ACTN</name>
<protein>
    <recommendedName>
        <fullName evidence="5">4-hydroxy-3-methylbut-2-enyl diphosphate reductase</fullName>
        <shortName evidence="5">HMBPP reductase</shortName>
        <ecNumber evidence="5">1.17.7.4</ecNumber>
    </recommendedName>
</protein>